<protein>
    <submittedName>
        <fullName evidence="1">Uncharacterized protein</fullName>
    </submittedName>
</protein>
<evidence type="ECO:0000313" key="2">
    <source>
        <dbReference type="Proteomes" id="UP000026960"/>
    </source>
</evidence>
<dbReference type="AlphaFoldDB" id="A0A0D3EPQ2"/>
<evidence type="ECO:0000313" key="1">
    <source>
        <dbReference type="EnsemblPlants" id="OBART01G18280.1"/>
    </source>
</evidence>
<dbReference type="EnsemblPlants" id="OBART01G18280.1">
    <property type="protein sequence ID" value="OBART01G18280.1"/>
    <property type="gene ID" value="OBART01G18280"/>
</dbReference>
<proteinExistence type="predicted"/>
<reference evidence="1" key="1">
    <citation type="journal article" date="2009" name="Rice">
        <title>De Novo Next Generation Sequencing of Plant Genomes.</title>
        <authorList>
            <person name="Rounsley S."/>
            <person name="Marri P.R."/>
            <person name="Yu Y."/>
            <person name="He R."/>
            <person name="Sisneros N."/>
            <person name="Goicoechea J.L."/>
            <person name="Lee S.J."/>
            <person name="Angelova A."/>
            <person name="Kudrna D."/>
            <person name="Luo M."/>
            <person name="Affourtit J."/>
            <person name="Desany B."/>
            <person name="Knight J."/>
            <person name="Niazi F."/>
            <person name="Egholm M."/>
            <person name="Wing R.A."/>
        </authorList>
    </citation>
    <scope>NUCLEOTIDE SEQUENCE [LARGE SCALE GENOMIC DNA]</scope>
    <source>
        <strain evidence="1">cv. IRGC 105608</strain>
    </source>
</reference>
<sequence>MSVSRFLRRAALTTAMAGAAATLALSKAEQCGVSVRLSRPSPHHGADDATRRGHLGLVRAHPGLRDLNAALTTTTTSGGSADASFFLDAAHALAASALRVPTITGGAIRLMVSDRIPKKLAAAEEVDAGLAAALRDGDHLTMAERAQLRGLRCVLRAKMQPLLDTAANSTGPDNSPQQRSH</sequence>
<dbReference type="Gramene" id="OBART01G18280.1">
    <property type="protein sequence ID" value="OBART01G18280.1"/>
    <property type="gene ID" value="OBART01G18280"/>
</dbReference>
<dbReference type="Proteomes" id="UP000026960">
    <property type="component" value="Chromosome 1"/>
</dbReference>
<organism evidence="1">
    <name type="scientific">Oryza barthii</name>
    <dbReference type="NCBI Taxonomy" id="65489"/>
    <lineage>
        <taxon>Eukaryota</taxon>
        <taxon>Viridiplantae</taxon>
        <taxon>Streptophyta</taxon>
        <taxon>Embryophyta</taxon>
        <taxon>Tracheophyta</taxon>
        <taxon>Spermatophyta</taxon>
        <taxon>Magnoliopsida</taxon>
        <taxon>Liliopsida</taxon>
        <taxon>Poales</taxon>
        <taxon>Poaceae</taxon>
        <taxon>BOP clade</taxon>
        <taxon>Oryzoideae</taxon>
        <taxon>Oryzeae</taxon>
        <taxon>Oryzinae</taxon>
        <taxon>Oryza</taxon>
    </lineage>
</organism>
<reference evidence="1" key="2">
    <citation type="submission" date="2015-03" db="UniProtKB">
        <authorList>
            <consortium name="EnsemblPlants"/>
        </authorList>
    </citation>
    <scope>IDENTIFICATION</scope>
</reference>
<dbReference type="PaxDb" id="65489-OBART01G18280.1"/>
<accession>A0A0D3EPQ2</accession>
<name>A0A0D3EPQ2_9ORYZ</name>
<dbReference type="HOGENOM" id="CLU_1491216_0_0_1"/>
<keyword evidence="2" id="KW-1185">Reference proteome</keyword>